<dbReference type="AlphaFoldDB" id="A0AA91D8V6"/>
<dbReference type="EMBL" id="LUUL01000146">
    <property type="protein sequence ID" value="OAI21245.1"/>
    <property type="molecule type" value="Genomic_DNA"/>
</dbReference>
<dbReference type="InterPro" id="IPR003165">
    <property type="entry name" value="Piwi"/>
</dbReference>
<dbReference type="Gene3D" id="3.30.420.10">
    <property type="entry name" value="Ribonuclease H-like superfamily/Ribonuclease H"/>
    <property type="match status" value="1"/>
</dbReference>
<evidence type="ECO:0000313" key="5">
    <source>
        <dbReference type="Proteomes" id="UP000077734"/>
    </source>
</evidence>
<dbReference type="InterPro" id="IPR040895">
    <property type="entry name" value="Ago_PAZ"/>
</dbReference>
<dbReference type="InterPro" id="IPR012337">
    <property type="entry name" value="RNaseH-like_sf"/>
</dbReference>
<dbReference type="Pfam" id="PF02171">
    <property type="entry name" value="Piwi"/>
    <property type="match status" value="1"/>
</dbReference>
<sequence length="760" mass="85469">MLKKELYEQLVDAANIIQRQFMENLALSALQLEANLIHYSVCHYQIVYQKFDETASGEQLARKVAYELQRVNGFAVLTNLGSRRIISLKPISQLTIDLPQLQANLQDYGKLELDCGEEQQQQALQRLVNQDINKAAWKLTQESQGKLASKKAASGNTEIFESSPSTRINARATYLDAFCSVQLSPEVLADGTVLIGLHLKHSLVAKSNISLQWIIDKRPDWIPSIKKVRHRYFESGKAPLVAEFLRVEDSLNGNSRLPHLGKSLVDYHQEKGLLSSQQLTEAATSSLIKVKYGQNEADHVASLVEPMFDFDTLSKIDSVFLNNLAKDLKWSLDDRIKVSAKMVKGLYLPNFNYRLMPVDYQNLKKSCLQYERMLRFANGAKSNREQDVLKYKAFGDMTRTQVIPLIIGKQNNTERNQRLLSEVYKSLGQLTKATLPPLTKFPDPVENASELDARLNRKSPANAILLIGLTDKSDKVAIRDTAFSYGLATQFMRLDHHSGIYSASYFNNVAAGVFSKGGGQLCSINDMPGETDLFIGLDMGGVNVRAPGFAFLFLSSGTQLGWQLADKQQGERMQDEALMNLLEKSLKTYLRSSDGVLPRRITLHRDGKFYESIDVIEQFSKNHTVKIDVLEVLKSGAPVLYRREQSADGTKKFINPNAGDALYLSDREIILSTYSGAELGKSWGDKVSVRPLRLRKRYGETSLEVLAQQVLILSRIHGASLYRHPRLPVTTHHADRFATLRQETCIDALSKMDRLCPVYL</sequence>
<dbReference type="Pfam" id="PF18309">
    <property type="entry name" value="PAZ_3"/>
    <property type="match status" value="1"/>
</dbReference>
<dbReference type="GO" id="GO:0003676">
    <property type="term" value="F:nucleic acid binding"/>
    <property type="evidence" value="ECO:0007669"/>
    <property type="project" value="InterPro"/>
</dbReference>
<comment type="similarity">
    <text evidence="1">Belongs to the argonaute family. Long pAgo subfamily.</text>
</comment>
<keyword evidence="5" id="KW-1185">Reference proteome</keyword>
<dbReference type="SUPFAM" id="SSF53098">
    <property type="entry name" value="Ribonuclease H-like"/>
    <property type="match status" value="1"/>
</dbReference>
<evidence type="ECO:0000259" key="3">
    <source>
        <dbReference type="SMART" id="SM00950"/>
    </source>
</evidence>
<gene>
    <name evidence="4" type="ORF">A1356_21265</name>
</gene>
<proteinExistence type="inferred from homology"/>
<evidence type="ECO:0000313" key="4">
    <source>
        <dbReference type="EMBL" id="OAI21245.1"/>
    </source>
</evidence>
<reference evidence="4 5" key="1">
    <citation type="submission" date="2016-03" db="EMBL/GenBank/DDBJ databases">
        <authorList>
            <person name="Heylen K."/>
            <person name="De Vos P."/>
            <person name="Vekeman B."/>
        </authorList>
    </citation>
    <scope>NUCLEOTIDE SEQUENCE [LARGE SCALE GENOMIC DNA]</scope>
    <source>
        <strain evidence="4 5">R-49807</strain>
    </source>
</reference>
<name>A0AA91D8V6_9GAMM</name>
<dbReference type="Proteomes" id="UP000077734">
    <property type="component" value="Unassembled WGS sequence"/>
</dbReference>
<evidence type="ECO:0000256" key="1">
    <source>
        <dbReference type="ARBA" id="ARBA00035012"/>
    </source>
</evidence>
<comment type="caution">
    <text evidence="4">The sequence shown here is derived from an EMBL/GenBank/DDBJ whole genome shotgun (WGS) entry which is preliminary data.</text>
</comment>
<accession>A0AA91D8V6</accession>
<protein>
    <recommendedName>
        <fullName evidence="2">Protein argonaute</fullName>
    </recommendedName>
</protein>
<dbReference type="InterPro" id="IPR036397">
    <property type="entry name" value="RNaseH_sf"/>
</dbReference>
<feature type="domain" description="Piwi" evidence="3">
    <location>
        <begin position="464"/>
        <end position="746"/>
    </location>
</feature>
<organism evidence="4 5">
    <name type="scientific">Methylomonas koyamae</name>
    <dbReference type="NCBI Taxonomy" id="702114"/>
    <lineage>
        <taxon>Bacteria</taxon>
        <taxon>Pseudomonadati</taxon>
        <taxon>Pseudomonadota</taxon>
        <taxon>Gammaproteobacteria</taxon>
        <taxon>Methylococcales</taxon>
        <taxon>Methylococcaceae</taxon>
        <taxon>Methylomonas</taxon>
    </lineage>
</organism>
<dbReference type="SMART" id="SM00950">
    <property type="entry name" value="Piwi"/>
    <property type="match status" value="1"/>
</dbReference>
<evidence type="ECO:0000256" key="2">
    <source>
        <dbReference type="ARBA" id="ARBA00035032"/>
    </source>
</evidence>
<dbReference type="RefSeq" id="WP_231879604.1">
    <property type="nucleotide sequence ID" value="NZ_LUUL01000146.1"/>
</dbReference>